<evidence type="ECO:0000256" key="1">
    <source>
        <dbReference type="SAM" id="MobiDB-lite"/>
    </source>
</evidence>
<comment type="caution">
    <text evidence="2">The sequence shown here is derived from an EMBL/GenBank/DDBJ whole genome shotgun (WGS) entry which is preliminary data.</text>
</comment>
<protein>
    <submittedName>
        <fullName evidence="2">Uncharacterized protein</fullName>
    </submittedName>
</protein>
<sequence>MGGVRPSPLSNKYLLNCSSDVETTSSPEISVVDPLNKKRAA</sequence>
<feature type="region of interest" description="Disordered" evidence="1">
    <location>
        <begin position="20"/>
        <end position="41"/>
    </location>
</feature>
<dbReference type="Proteomes" id="UP000634136">
    <property type="component" value="Unassembled WGS sequence"/>
</dbReference>
<evidence type="ECO:0000313" key="2">
    <source>
        <dbReference type="EMBL" id="KAF7813392.1"/>
    </source>
</evidence>
<name>A0A834T3Z5_9FABA</name>
<proteinExistence type="predicted"/>
<accession>A0A834T3Z5</accession>
<organism evidence="2 3">
    <name type="scientific">Senna tora</name>
    <dbReference type="NCBI Taxonomy" id="362788"/>
    <lineage>
        <taxon>Eukaryota</taxon>
        <taxon>Viridiplantae</taxon>
        <taxon>Streptophyta</taxon>
        <taxon>Embryophyta</taxon>
        <taxon>Tracheophyta</taxon>
        <taxon>Spermatophyta</taxon>
        <taxon>Magnoliopsida</taxon>
        <taxon>eudicotyledons</taxon>
        <taxon>Gunneridae</taxon>
        <taxon>Pentapetalae</taxon>
        <taxon>rosids</taxon>
        <taxon>fabids</taxon>
        <taxon>Fabales</taxon>
        <taxon>Fabaceae</taxon>
        <taxon>Caesalpinioideae</taxon>
        <taxon>Cassia clade</taxon>
        <taxon>Senna</taxon>
    </lineage>
</organism>
<reference evidence="2" key="1">
    <citation type="submission" date="2020-09" db="EMBL/GenBank/DDBJ databases">
        <title>Genome-Enabled Discovery of Anthraquinone Biosynthesis in Senna tora.</title>
        <authorList>
            <person name="Kang S.-H."/>
            <person name="Pandey R.P."/>
            <person name="Lee C.-M."/>
            <person name="Sim J.-S."/>
            <person name="Jeong J.-T."/>
            <person name="Choi B.-S."/>
            <person name="Jung M."/>
            <person name="Ginzburg D."/>
            <person name="Zhao K."/>
            <person name="Won S.Y."/>
            <person name="Oh T.-J."/>
            <person name="Yu Y."/>
            <person name="Kim N.-H."/>
            <person name="Lee O.R."/>
            <person name="Lee T.-H."/>
            <person name="Bashyal P."/>
            <person name="Kim T.-S."/>
            <person name="Lee W.-H."/>
            <person name="Kawkins C."/>
            <person name="Kim C.-K."/>
            <person name="Kim J.S."/>
            <person name="Ahn B.O."/>
            <person name="Rhee S.Y."/>
            <person name="Sohng J.K."/>
        </authorList>
    </citation>
    <scope>NUCLEOTIDE SEQUENCE</scope>
    <source>
        <tissue evidence="2">Leaf</tissue>
    </source>
</reference>
<dbReference type="EMBL" id="JAAIUW010000010">
    <property type="protein sequence ID" value="KAF7813392.1"/>
    <property type="molecule type" value="Genomic_DNA"/>
</dbReference>
<dbReference type="AlphaFoldDB" id="A0A834T3Z5"/>
<evidence type="ECO:0000313" key="3">
    <source>
        <dbReference type="Proteomes" id="UP000634136"/>
    </source>
</evidence>
<gene>
    <name evidence="2" type="ORF">G2W53_034368</name>
</gene>
<keyword evidence="3" id="KW-1185">Reference proteome</keyword>